<organism evidence="3">
    <name type="scientific">uncultured Cytophagales bacterium</name>
    <dbReference type="NCBI Taxonomy" id="158755"/>
    <lineage>
        <taxon>Bacteria</taxon>
        <taxon>Pseudomonadati</taxon>
        <taxon>Bacteroidota</taxon>
        <taxon>Sphingobacteriia</taxon>
        <taxon>Sphingobacteriales</taxon>
        <taxon>environmental samples</taxon>
    </lineage>
</organism>
<dbReference type="PROSITE" id="PS51257">
    <property type="entry name" value="PROKAR_LIPOPROTEIN"/>
    <property type="match status" value="1"/>
</dbReference>
<keyword evidence="3" id="KW-0966">Cell projection</keyword>
<evidence type="ECO:0000259" key="2">
    <source>
        <dbReference type="Pfam" id="PF18962"/>
    </source>
</evidence>
<feature type="domain" description="Secretion system C-terminal sorting" evidence="2">
    <location>
        <begin position="912"/>
        <end position="987"/>
    </location>
</feature>
<accession>A0A6J4IWZ6</accession>
<gene>
    <name evidence="3" type="ORF">AVDCRST_MAG56-2603</name>
</gene>
<feature type="chain" id="PRO_5026881142" evidence="1">
    <location>
        <begin position="21"/>
        <end position="989"/>
    </location>
</feature>
<proteinExistence type="predicted"/>
<keyword evidence="3" id="KW-0282">Flagellum</keyword>
<dbReference type="NCBIfam" id="TIGR04534">
    <property type="entry name" value="ELWxxDGT_rpt"/>
    <property type="match status" value="2"/>
</dbReference>
<feature type="signal peptide" evidence="1">
    <location>
        <begin position="1"/>
        <end position="20"/>
    </location>
</feature>
<dbReference type="SUPFAM" id="SSF63825">
    <property type="entry name" value="YWTD domain"/>
    <property type="match status" value="1"/>
</dbReference>
<dbReference type="InterPro" id="IPR026444">
    <property type="entry name" value="Secre_tail"/>
</dbReference>
<evidence type="ECO:0000313" key="3">
    <source>
        <dbReference type="EMBL" id="CAA9262299.1"/>
    </source>
</evidence>
<dbReference type="InterPro" id="IPR030916">
    <property type="entry name" value="ELWxxDGT_rpt"/>
</dbReference>
<dbReference type="EMBL" id="CADCTQ010000226">
    <property type="protein sequence ID" value="CAA9262299.1"/>
    <property type="molecule type" value="Genomic_DNA"/>
</dbReference>
<keyword evidence="1" id="KW-0732">Signal</keyword>
<dbReference type="NCBIfam" id="TIGR04183">
    <property type="entry name" value="Por_Secre_tail"/>
    <property type="match status" value="1"/>
</dbReference>
<reference evidence="3" key="1">
    <citation type="submission" date="2020-02" db="EMBL/GenBank/DDBJ databases">
        <authorList>
            <person name="Meier V. D."/>
        </authorList>
    </citation>
    <scope>NUCLEOTIDE SEQUENCE</scope>
    <source>
        <strain evidence="3">AVDCRST_MAG56</strain>
    </source>
</reference>
<dbReference type="AlphaFoldDB" id="A0A6J4IWZ6"/>
<sequence length="989" mass="105058">MKRALLPIVLLLAACLPGLSQERLTDLIRPGNDLGSQPYGFTEFNDQLFFVAATAREGRELWKTDGTPAGTTLVKDIYPGAASAMEGNVAATGTALYFLANDGVRGVQLWKSDGTPGGTQSVTNFLRGNVLGLTPVNGQLFFLVESAEYTWEVWKSDGTAAGTVPVKRNIPGWNTPESFIAAGNLFYFTLQAEGANDSNVWRSDGTDAGTFAVIGGIDGNGAGEGGTSSLTQFIAYKDELYFVARSAETFGYDQSVGIFKTNGTRAGTIPVKGLHPGGTRLIAAADVVALGGKLYFSFYERDLNRLFIWESDGTPTGTRMAYDVSSTAYFMPSNLAHTDTELVFNAPGTNNTTALVKWNPVNGTTTTLKETPAAIAKPAHYDGDWQPTFIRKGRNNSLLVYATVALEPSNMNPLRKFWLSDGTPQGTVQLEDLQPGFSTEAAYFKDDFYAPGLGKGVGVELHRVNAAARLVTLLKNINPAKNTNVAANRLYPLGNRLLFEAADTVNGVEWWQTDGKRETTGLFKDINPGKNGSYPVINAGNALPVLGNRMVFQASTPEHGAEPWSSDGTPEGTVLLKDLTEGKGSSDPGRFTLSGSTVFFAAMTAGSGQAVWKTDGTPAGTGKLKELGMNQYGIPFRVTDFVSAGKNAFFNVEGIGLWKTDGTEAGTINVKSLYTVADMAAVNDLLYFTVLSGYQGQYQLWKSDGTEAGTVLVKDSLGDRRNAPRVLGESGGKVLFSRVTSDHGRELWVADGTGTALLKDIYPGAAGSLATAVPVAQKDNLLYFTANDGTTGVELWQTDGTAAGTRRVKDILPGAGSSLPANLALLDGQLYFSAFTPEHGVELWKSDGTDAGTVLAADINPGAGHANPARMANLGKDIFFFADTDAHGRQLWHLNPAVTAVEDPLVAAAVAVHPNPTDGAVTLQLAAAQFAGPVTISTLDLTGKVLQSETIRSTAGLQPTVNLRSLPPGMYLLRITGAKGTVTKKIIKR</sequence>
<name>A0A6J4IWZ6_9SPHI</name>
<keyword evidence="3" id="KW-0969">Cilium</keyword>
<protein>
    <submittedName>
        <fullName evidence="3">Flagellar hook-length control protein FliK</fullName>
    </submittedName>
</protein>
<evidence type="ECO:0000256" key="1">
    <source>
        <dbReference type="SAM" id="SignalP"/>
    </source>
</evidence>
<dbReference type="Pfam" id="PF18962">
    <property type="entry name" value="Por_Secre_tail"/>
    <property type="match status" value="1"/>
</dbReference>